<dbReference type="SUPFAM" id="SSF53850">
    <property type="entry name" value="Periplasmic binding protein-like II"/>
    <property type="match status" value="1"/>
</dbReference>
<protein>
    <submittedName>
        <fullName evidence="2">Putative spermidine/putrescine transport system substrate-binding protein</fullName>
    </submittedName>
</protein>
<dbReference type="PROSITE" id="PS51257">
    <property type="entry name" value="PROKAR_LIPOPROTEIN"/>
    <property type="match status" value="1"/>
</dbReference>
<evidence type="ECO:0000313" key="3">
    <source>
        <dbReference type="Proteomes" id="UP000572680"/>
    </source>
</evidence>
<dbReference type="RefSeq" id="WP_182841870.1">
    <property type="nucleotide sequence ID" value="NZ_BAAALP010000013.1"/>
</dbReference>
<dbReference type="PANTHER" id="PTHR30222:SF18">
    <property type="entry name" value="BIFUNCTIONAL POLYHYDROXYBUTYRATE SYNTHASE _ ABC TRANSPORTER PERIPLASMIC BINDING PROTEIN-RELATED"/>
    <property type="match status" value="1"/>
</dbReference>
<dbReference type="Gene3D" id="3.40.190.10">
    <property type="entry name" value="Periplasmic binding protein-like II"/>
    <property type="match status" value="2"/>
</dbReference>
<accession>A0A7W3LJR7</accession>
<dbReference type="EMBL" id="JACJIA010000001">
    <property type="protein sequence ID" value="MBA8949443.1"/>
    <property type="molecule type" value="Genomic_DNA"/>
</dbReference>
<organism evidence="2 3">
    <name type="scientific">Actinomadura namibiensis</name>
    <dbReference type="NCBI Taxonomy" id="182080"/>
    <lineage>
        <taxon>Bacteria</taxon>
        <taxon>Bacillati</taxon>
        <taxon>Actinomycetota</taxon>
        <taxon>Actinomycetes</taxon>
        <taxon>Streptosporangiales</taxon>
        <taxon>Thermomonosporaceae</taxon>
        <taxon>Actinomadura</taxon>
    </lineage>
</organism>
<name>A0A7W3LJR7_ACTNM</name>
<dbReference type="Pfam" id="PF13416">
    <property type="entry name" value="SBP_bac_8"/>
    <property type="match status" value="1"/>
</dbReference>
<dbReference type="InterPro" id="IPR006059">
    <property type="entry name" value="SBP"/>
</dbReference>
<sequence>MRLTAGRLGDGTRTLVRGAVLGTVLVTAAGTLAACSGQEERPAGAVRAAASLGPGEGAIDLVTLPGYVENGGTDSRVNWVTPFEERTGCKVGWRSARTPEEMTSLLSDPNRRYDGAVAPPEVTGRLIEGGHLAPVNPDLVDGYKKLEPRLRGLLKRGADVYGVPATWGSNLVMYDTQAVQPAPSGWASLLDPAQARRYSGKIVMRDSPLAIAEAALYLRSRDRKLKIKDPYSLTAPQLAAAARVLAEQRPHVQRYWEQPADAVAAFAGGGAVLGQTWPYQPDVLGRAGRQVQAVTPAEGVTGWMNAWVMGARAAHPNCVYQWLRWTASPDVQRQIAEWNGVAPANPQACSGDRLRGAFCSAHRVGDRAHLDKVIFAYAPSKVCGGATATNGERDCADYEAWVRAWHDATRK</sequence>
<keyword evidence="3" id="KW-1185">Reference proteome</keyword>
<keyword evidence="1" id="KW-0732">Signal</keyword>
<dbReference type="Proteomes" id="UP000572680">
    <property type="component" value="Unassembled WGS sequence"/>
</dbReference>
<dbReference type="AlphaFoldDB" id="A0A7W3LJR7"/>
<proteinExistence type="predicted"/>
<evidence type="ECO:0000313" key="2">
    <source>
        <dbReference type="EMBL" id="MBA8949443.1"/>
    </source>
</evidence>
<dbReference type="PANTHER" id="PTHR30222">
    <property type="entry name" value="SPERMIDINE/PUTRESCINE-BINDING PERIPLASMIC PROTEIN"/>
    <property type="match status" value="1"/>
</dbReference>
<comment type="caution">
    <text evidence="2">The sequence shown here is derived from an EMBL/GenBank/DDBJ whole genome shotgun (WGS) entry which is preliminary data.</text>
</comment>
<gene>
    <name evidence="2" type="ORF">HNR61_001041</name>
</gene>
<reference evidence="2 3" key="1">
    <citation type="submission" date="2020-08" db="EMBL/GenBank/DDBJ databases">
        <title>Genomic Encyclopedia of Type Strains, Phase IV (KMG-IV): sequencing the most valuable type-strain genomes for metagenomic binning, comparative biology and taxonomic classification.</title>
        <authorList>
            <person name="Goeker M."/>
        </authorList>
    </citation>
    <scope>NUCLEOTIDE SEQUENCE [LARGE SCALE GENOMIC DNA]</scope>
    <source>
        <strain evidence="2 3">DSM 44197</strain>
    </source>
</reference>
<evidence type="ECO:0000256" key="1">
    <source>
        <dbReference type="ARBA" id="ARBA00022729"/>
    </source>
</evidence>